<evidence type="ECO:0000313" key="3">
    <source>
        <dbReference type="Proteomes" id="UP001634394"/>
    </source>
</evidence>
<dbReference type="EMBL" id="JBJQND010000008">
    <property type="protein sequence ID" value="KAL3867809.1"/>
    <property type="molecule type" value="Genomic_DNA"/>
</dbReference>
<dbReference type="Proteomes" id="UP001634394">
    <property type="component" value="Unassembled WGS sequence"/>
</dbReference>
<protein>
    <recommendedName>
        <fullName evidence="4">CARD domain-containing protein</fullName>
    </recommendedName>
</protein>
<dbReference type="SUPFAM" id="SSF47986">
    <property type="entry name" value="DEATH domain"/>
    <property type="match status" value="2"/>
</dbReference>
<dbReference type="InterPro" id="IPR011029">
    <property type="entry name" value="DEATH-like_dom_sf"/>
</dbReference>
<sequence length="673" mass="77638">MDGPYARHARVDILLQTMLRKKSKKVFTAFNLALRKTGCHDLADKLENTKGVVSGKPYMRDWSSDIILNAWPQIETYLMDELQPEYILDFFMQENIFSVDEYEEVFWSMDRRVEMRKKLLYKMKNHLPDALFVLLYALKEVDEEENTEMVAELEKLVLTGKDQQEASGTCHEKQPNTDVHLVTGHEATFSLTVPLSKNPVRAVRLTIEREGNVMENVEIEIDKYMNNTDAGGLLQVLLPLTGCEITKSERRCVTIHLRPHSKHAFDKLSEFCKKGGLENFVLNLMREKEIFNSLPSGELCIKIEVQYHEGELEAEAAEEPETDWTKPVRDNWSFLCEELDVQNLIRCSITKTMFTDQETTELEGSAAKDRHGAADYFLKCLLKKGPAGVNFLMDALREKQKMKILNRLQKSDPLYQNPQAVKENIIVHFESIVQEIDPTQFKDTFVDRNILDRKFFTDLREKHLRRRCRAALFLREVLNKGNRAIYALLDVMTDMGYDGLLAKLMSPEDNLLESNQQKKDEMKEDIVMKGSNRSSPEGFIWSRCLKINVDKKVKDETNEQGSSSQKEEPIYMNYPWDTRDEGIGETVVTLRSKEGLAKTNRPVTDPESSLSHYFRDSCKSMTFPRTRESEESRKSIRSLNSSAATGENIDSGIDISISDPDEYIIKFYDEHFS</sequence>
<name>A0ABD3W1S5_SINWO</name>
<accession>A0ABD3W1S5</accession>
<proteinExistence type="predicted"/>
<dbReference type="CDD" id="cd01671">
    <property type="entry name" value="CARD"/>
    <property type="match status" value="2"/>
</dbReference>
<organism evidence="2 3">
    <name type="scientific">Sinanodonta woodiana</name>
    <name type="common">Chinese pond mussel</name>
    <name type="synonym">Anodonta woodiana</name>
    <dbReference type="NCBI Taxonomy" id="1069815"/>
    <lineage>
        <taxon>Eukaryota</taxon>
        <taxon>Metazoa</taxon>
        <taxon>Spiralia</taxon>
        <taxon>Lophotrochozoa</taxon>
        <taxon>Mollusca</taxon>
        <taxon>Bivalvia</taxon>
        <taxon>Autobranchia</taxon>
        <taxon>Heteroconchia</taxon>
        <taxon>Palaeoheterodonta</taxon>
        <taxon>Unionida</taxon>
        <taxon>Unionoidea</taxon>
        <taxon>Unionidae</taxon>
        <taxon>Unioninae</taxon>
        <taxon>Sinanodonta</taxon>
    </lineage>
</organism>
<evidence type="ECO:0000313" key="2">
    <source>
        <dbReference type="EMBL" id="KAL3867809.1"/>
    </source>
</evidence>
<evidence type="ECO:0008006" key="4">
    <source>
        <dbReference type="Google" id="ProtNLM"/>
    </source>
</evidence>
<comment type="caution">
    <text evidence="2">The sequence shown here is derived from an EMBL/GenBank/DDBJ whole genome shotgun (WGS) entry which is preliminary data.</text>
</comment>
<feature type="region of interest" description="Disordered" evidence="1">
    <location>
        <begin position="622"/>
        <end position="653"/>
    </location>
</feature>
<evidence type="ECO:0000256" key="1">
    <source>
        <dbReference type="SAM" id="MobiDB-lite"/>
    </source>
</evidence>
<feature type="compositionally biased region" description="Basic and acidic residues" evidence="1">
    <location>
        <begin position="625"/>
        <end position="634"/>
    </location>
</feature>
<gene>
    <name evidence="2" type="ORF">ACJMK2_040656</name>
</gene>
<reference evidence="2 3" key="1">
    <citation type="submission" date="2024-11" db="EMBL/GenBank/DDBJ databases">
        <title>Chromosome-level genome assembly of the freshwater bivalve Anodonta woodiana.</title>
        <authorList>
            <person name="Chen X."/>
        </authorList>
    </citation>
    <scope>NUCLEOTIDE SEQUENCE [LARGE SCALE GENOMIC DNA]</scope>
    <source>
        <strain evidence="2">MN2024</strain>
        <tissue evidence="2">Gills</tissue>
    </source>
</reference>
<dbReference type="AlphaFoldDB" id="A0ABD3W1S5"/>
<keyword evidence="3" id="KW-1185">Reference proteome</keyword>
<dbReference type="Gene3D" id="1.10.533.10">
    <property type="entry name" value="Death Domain, Fas"/>
    <property type="match status" value="3"/>
</dbReference>